<dbReference type="Proteomes" id="UP001144978">
    <property type="component" value="Unassembled WGS sequence"/>
</dbReference>
<protein>
    <submittedName>
        <fullName evidence="1">Uncharacterized protein</fullName>
    </submittedName>
</protein>
<evidence type="ECO:0000313" key="1">
    <source>
        <dbReference type="EMBL" id="KAJ2972390.1"/>
    </source>
</evidence>
<proteinExistence type="predicted"/>
<organism evidence="1 2">
    <name type="scientific">Trametes sanguinea</name>
    <dbReference type="NCBI Taxonomy" id="158606"/>
    <lineage>
        <taxon>Eukaryota</taxon>
        <taxon>Fungi</taxon>
        <taxon>Dikarya</taxon>
        <taxon>Basidiomycota</taxon>
        <taxon>Agaricomycotina</taxon>
        <taxon>Agaricomycetes</taxon>
        <taxon>Polyporales</taxon>
        <taxon>Polyporaceae</taxon>
        <taxon>Trametes</taxon>
    </lineage>
</organism>
<name>A0ACC1MZG2_9APHY</name>
<keyword evidence="2" id="KW-1185">Reference proteome</keyword>
<reference evidence="1" key="1">
    <citation type="submission" date="2022-08" db="EMBL/GenBank/DDBJ databases">
        <title>Genome Sequence of Pycnoporus sanguineus.</title>
        <authorList>
            <person name="Buettner E."/>
        </authorList>
    </citation>
    <scope>NUCLEOTIDE SEQUENCE</scope>
    <source>
        <strain evidence="1">CG-C14</strain>
    </source>
</reference>
<accession>A0ACC1MZG2</accession>
<comment type="caution">
    <text evidence="1">The sequence shown here is derived from an EMBL/GenBank/DDBJ whole genome shotgun (WGS) entry which is preliminary data.</text>
</comment>
<gene>
    <name evidence="1" type="ORF">NUW54_g12279</name>
</gene>
<sequence length="536" mass="59276">MDAPSTSRQSLTHNALSSLDNHVTGESFDDTHEHASVLAVSLSPDGQWIATVLRDKVRLLEVSTGNFMHTLGHETKHLMTRMAWSPSANFVAWGEKNNVYIWETEPLGGRVRTLTGHIGWVHAVLFTPDEQHVLSASEDGTIRRWDVYGEDHSPEIVFKRDGWIQSLAVSSDGKWMLSGSNDRSPQDTSSPDLLARPSRAPNGDYHPTLRLHDAAGRVLRIENVTASITSLAGSSAPSLLFAPMSGNRSCASPAFSTHTPNWCLPYVTVSSLTFLLFTVPSPLLTVPPYLPPRESFSASLTTNSLQVDTSVLSLAYLWNLSSVPSNPPLCLSSLNLTNHTYFVSFRTSPSLDNLPMAYHPLIIISTPLISLALGERSTPSPSCVGAFPRVRKAPCATWQKHIGSSLSITLNGRARSYDWRKTSSQWTRAPPSAWVRTRDCTARWRTPAPTSCELAAWVPWRSGSTTQSSSRIRREHLDAYNQQRLVWREQIVRHGGVRGGGTVTGISGLACGRSGRPWRWRGRQRERGRRRSALSM</sequence>
<evidence type="ECO:0000313" key="2">
    <source>
        <dbReference type="Proteomes" id="UP001144978"/>
    </source>
</evidence>
<dbReference type="EMBL" id="JANSHE010005162">
    <property type="protein sequence ID" value="KAJ2972390.1"/>
    <property type="molecule type" value="Genomic_DNA"/>
</dbReference>